<evidence type="ECO:0000313" key="3">
    <source>
        <dbReference type="Proteomes" id="UP000306753"/>
    </source>
</evidence>
<reference evidence="2 3" key="1">
    <citation type="journal article" date="2017" name="Eur. J. Clin. Microbiol. Infect. Dis.">
        <title>Uncommonly isolated clinical Pseudomonas: identification and phylogenetic assignation.</title>
        <authorList>
            <person name="Mulet M."/>
            <person name="Gomila M."/>
            <person name="Ramirez A."/>
            <person name="Cardew S."/>
            <person name="Moore E.R."/>
            <person name="Lalucat J."/>
            <person name="Garcia-Valdes E."/>
        </authorList>
    </citation>
    <scope>NUCLEOTIDE SEQUENCE [LARGE SCALE GENOMIC DNA]</scope>
    <source>
        <strain evidence="2 3">SD129</strain>
    </source>
</reference>
<gene>
    <name evidence="2" type="ORF">DN820_16825</name>
</gene>
<evidence type="ECO:0000313" key="2">
    <source>
        <dbReference type="EMBL" id="TLX62344.1"/>
    </source>
</evidence>
<dbReference type="Proteomes" id="UP000306753">
    <property type="component" value="Unassembled WGS sequence"/>
</dbReference>
<dbReference type="RefSeq" id="WP_138412354.1">
    <property type="nucleotide sequence ID" value="NZ_QLAG01000023.1"/>
</dbReference>
<dbReference type="PANTHER" id="PTHR31528:SF15">
    <property type="entry name" value="RIBOFLAVIN-BINDING PROTEIN RIBY"/>
    <property type="match status" value="1"/>
</dbReference>
<proteinExistence type="predicted"/>
<dbReference type="PANTHER" id="PTHR31528">
    <property type="entry name" value="4-AMINO-5-HYDROXYMETHYL-2-METHYLPYRIMIDINE PHOSPHATE SYNTHASE THI11-RELATED"/>
    <property type="match status" value="1"/>
</dbReference>
<comment type="caution">
    <text evidence="2">The sequence shown here is derived from an EMBL/GenBank/DDBJ whole genome shotgun (WGS) entry which is preliminary data.</text>
</comment>
<dbReference type="Pfam" id="PF09084">
    <property type="entry name" value="NMT1"/>
    <property type="match status" value="1"/>
</dbReference>
<protein>
    <submittedName>
        <fullName evidence="2">ABC transporter substrate-binding protein</fullName>
    </submittedName>
</protein>
<dbReference type="Gene3D" id="3.40.190.10">
    <property type="entry name" value="Periplasmic binding protein-like II"/>
    <property type="match status" value="2"/>
</dbReference>
<accession>A0A5R9QB36</accession>
<evidence type="ECO:0000259" key="1">
    <source>
        <dbReference type="Pfam" id="PF09084"/>
    </source>
</evidence>
<dbReference type="AlphaFoldDB" id="A0A5R9QB36"/>
<feature type="domain" description="SsuA/THI5-like" evidence="1">
    <location>
        <begin position="42"/>
        <end position="253"/>
    </location>
</feature>
<dbReference type="SUPFAM" id="SSF53850">
    <property type="entry name" value="Periplasmic binding protein-like II"/>
    <property type="match status" value="1"/>
</dbReference>
<organism evidence="2 3">
    <name type="scientific">Stutzerimonas nosocomialis</name>
    <dbReference type="NCBI Taxonomy" id="1056496"/>
    <lineage>
        <taxon>Bacteria</taxon>
        <taxon>Pseudomonadati</taxon>
        <taxon>Pseudomonadota</taxon>
        <taxon>Gammaproteobacteria</taxon>
        <taxon>Pseudomonadales</taxon>
        <taxon>Pseudomonadaceae</taxon>
        <taxon>Stutzerimonas</taxon>
    </lineage>
</organism>
<dbReference type="EMBL" id="QLAG01000023">
    <property type="protein sequence ID" value="TLX62344.1"/>
    <property type="molecule type" value="Genomic_DNA"/>
</dbReference>
<dbReference type="GO" id="GO:0009228">
    <property type="term" value="P:thiamine biosynthetic process"/>
    <property type="evidence" value="ECO:0007669"/>
    <property type="project" value="InterPro"/>
</dbReference>
<dbReference type="InterPro" id="IPR015168">
    <property type="entry name" value="SsuA/THI5"/>
</dbReference>
<keyword evidence="3" id="KW-1185">Reference proteome</keyword>
<name>A0A5R9QB36_9GAMM</name>
<dbReference type="InterPro" id="IPR027939">
    <property type="entry name" value="NMT1/THI5"/>
</dbReference>
<sequence length="335" mass="35886">MNVLRSYVRRLWLFGVLCLVGTTALADVQRVTLLMPAPPNLPGFAPWLLAKEKGYYQRFGYDVDLVAAKGGADVAKQVGAGNALFGVGNGDTPIIVRGNGVPVKTVALLGMHPHTLLALDPTQNIRSVQDLKGKTVTVMSYSDSMYYTLLATLRAAGMGRSDVNIQAAGPAGVWQLFADGKADAMAGSADWVVNIRESGRPVELMPREALFDAMSQAVIASDKAIAEHPEAVQAIVSGTLMALRDIIADPVAAAQVFAKMVPSYSGKEAKVEETFALYIERIYGKQARLGEIDAARVTKSRDFYASEGMVRQAEPLDAYYTNQFASQANATALAP</sequence>